<protein>
    <submittedName>
        <fullName evidence="1">Uncharacterized protein</fullName>
    </submittedName>
</protein>
<dbReference type="AlphaFoldDB" id="A0A3A9JEK8"/>
<dbReference type="Proteomes" id="UP000278036">
    <property type="component" value="Unassembled WGS sequence"/>
</dbReference>
<dbReference type="EMBL" id="RAQU01000036">
    <property type="protein sequence ID" value="RKK04680.1"/>
    <property type="molecule type" value="Genomic_DNA"/>
</dbReference>
<sequence>MMKSFEGPLGTTNEYTDIQQGGFWKEVFKNDGEEQITLAGMSFTTVRIVKRREGLMGNSYKAETTYWLDRRTGMLVKLDHQHINGRQAGVQPFQLVRLLEPGA</sequence>
<dbReference type="EMBL" id="RFLX01000032">
    <property type="protein sequence ID" value="RMI17317.1"/>
    <property type="molecule type" value="Genomic_DNA"/>
</dbReference>
<name>A0A3A9JEK8_9PROT</name>
<keyword evidence="3" id="KW-1185">Reference proteome</keyword>
<reference evidence="1 4" key="1">
    <citation type="submission" date="2018-09" db="EMBL/GenBank/DDBJ databases">
        <title>Roseomonas sp. nov., isolated from feces of Tibetan antelopes in the Qinghai-Tibet plateau, China.</title>
        <authorList>
            <person name="Tian Z."/>
        </authorList>
    </citation>
    <scope>NUCLEOTIDE SEQUENCE [LARGE SCALE GENOMIC DNA]</scope>
    <source>
        <strain evidence="2 3">Z23</strain>
        <strain evidence="1 4">Z24</strain>
    </source>
</reference>
<organism evidence="1 4">
    <name type="scientific">Teichococcus wenyumeiae</name>
    <dbReference type="NCBI Taxonomy" id="2478470"/>
    <lineage>
        <taxon>Bacteria</taxon>
        <taxon>Pseudomonadati</taxon>
        <taxon>Pseudomonadota</taxon>
        <taxon>Alphaproteobacteria</taxon>
        <taxon>Acetobacterales</taxon>
        <taxon>Roseomonadaceae</taxon>
        <taxon>Roseomonas</taxon>
    </lineage>
</organism>
<dbReference type="InParanoid" id="A0A3A9JEK8"/>
<gene>
    <name evidence="1" type="ORF">D6Z83_08205</name>
    <name evidence="2" type="ORF">EBE87_23105</name>
</gene>
<evidence type="ECO:0000313" key="3">
    <source>
        <dbReference type="Proteomes" id="UP000274097"/>
    </source>
</evidence>
<dbReference type="Proteomes" id="UP000274097">
    <property type="component" value="Unassembled WGS sequence"/>
</dbReference>
<comment type="caution">
    <text evidence="1">The sequence shown here is derived from an EMBL/GenBank/DDBJ whole genome shotgun (WGS) entry which is preliminary data.</text>
</comment>
<evidence type="ECO:0000313" key="4">
    <source>
        <dbReference type="Proteomes" id="UP000278036"/>
    </source>
</evidence>
<accession>A0A3A9JEK8</accession>
<evidence type="ECO:0000313" key="1">
    <source>
        <dbReference type="EMBL" id="RKK04680.1"/>
    </source>
</evidence>
<proteinExistence type="predicted"/>
<evidence type="ECO:0000313" key="2">
    <source>
        <dbReference type="EMBL" id="RMI17317.1"/>
    </source>
</evidence>